<feature type="region of interest" description="Disordered" evidence="1">
    <location>
        <begin position="107"/>
        <end position="140"/>
    </location>
</feature>
<feature type="region of interest" description="Disordered" evidence="1">
    <location>
        <begin position="330"/>
        <end position="359"/>
    </location>
</feature>
<accession>A8PD76</accession>
<gene>
    <name evidence="2" type="ORF">CC1G_12821</name>
</gene>
<evidence type="ECO:0000313" key="3">
    <source>
        <dbReference type="Proteomes" id="UP000001861"/>
    </source>
</evidence>
<reference evidence="2 3" key="1">
    <citation type="journal article" date="2010" name="Proc. Natl. Acad. Sci. U.S.A.">
        <title>Insights into evolution of multicellular fungi from the assembled chromosomes of the mushroom Coprinopsis cinerea (Coprinus cinereus).</title>
        <authorList>
            <person name="Stajich J.E."/>
            <person name="Wilke S.K."/>
            <person name="Ahren D."/>
            <person name="Au C.H."/>
            <person name="Birren B.W."/>
            <person name="Borodovsky M."/>
            <person name="Burns C."/>
            <person name="Canback B."/>
            <person name="Casselton L.A."/>
            <person name="Cheng C.K."/>
            <person name="Deng J."/>
            <person name="Dietrich F.S."/>
            <person name="Fargo D.C."/>
            <person name="Farman M.L."/>
            <person name="Gathman A.C."/>
            <person name="Goldberg J."/>
            <person name="Guigo R."/>
            <person name="Hoegger P.J."/>
            <person name="Hooker J.B."/>
            <person name="Huggins A."/>
            <person name="James T.Y."/>
            <person name="Kamada T."/>
            <person name="Kilaru S."/>
            <person name="Kodira C."/>
            <person name="Kues U."/>
            <person name="Kupfer D."/>
            <person name="Kwan H.S."/>
            <person name="Lomsadze A."/>
            <person name="Li W."/>
            <person name="Lilly W.W."/>
            <person name="Ma L.J."/>
            <person name="Mackey A.J."/>
            <person name="Manning G."/>
            <person name="Martin F."/>
            <person name="Muraguchi H."/>
            <person name="Natvig D.O."/>
            <person name="Palmerini H."/>
            <person name="Ramesh M.A."/>
            <person name="Rehmeyer C.J."/>
            <person name="Roe B.A."/>
            <person name="Shenoy N."/>
            <person name="Stanke M."/>
            <person name="Ter-Hovhannisyan V."/>
            <person name="Tunlid A."/>
            <person name="Velagapudi R."/>
            <person name="Vision T.J."/>
            <person name="Zeng Q."/>
            <person name="Zolan M.E."/>
            <person name="Pukkila P.J."/>
        </authorList>
    </citation>
    <scope>NUCLEOTIDE SEQUENCE [LARGE SCALE GENOMIC DNA]</scope>
    <source>
        <strain evidence="3">Okayama-7 / 130 / ATCC MYA-4618 / FGSC 9003</strain>
    </source>
</reference>
<evidence type="ECO:0000256" key="1">
    <source>
        <dbReference type="SAM" id="MobiDB-lite"/>
    </source>
</evidence>
<dbReference type="GeneID" id="6017195"/>
<dbReference type="RefSeq" id="XP_001840548.2">
    <property type="nucleotide sequence ID" value="XM_001840496.2"/>
</dbReference>
<dbReference type="InParanoid" id="A8PD76"/>
<keyword evidence="3" id="KW-1185">Reference proteome</keyword>
<dbReference type="EMBL" id="AACS02000006">
    <property type="protein sequence ID" value="EAU81267.2"/>
    <property type="molecule type" value="Genomic_DNA"/>
</dbReference>
<dbReference type="Proteomes" id="UP000001861">
    <property type="component" value="Unassembled WGS sequence"/>
</dbReference>
<protein>
    <submittedName>
        <fullName evidence="2">Uncharacterized protein</fullName>
    </submittedName>
</protein>
<organism evidence="2 3">
    <name type="scientific">Coprinopsis cinerea (strain Okayama-7 / 130 / ATCC MYA-4618 / FGSC 9003)</name>
    <name type="common">Inky cap fungus</name>
    <name type="synonym">Hormographiella aspergillata</name>
    <dbReference type="NCBI Taxonomy" id="240176"/>
    <lineage>
        <taxon>Eukaryota</taxon>
        <taxon>Fungi</taxon>
        <taxon>Dikarya</taxon>
        <taxon>Basidiomycota</taxon>
        <taxon>Agaricomycotina</taxon>
        <taxon>Agaricomycetes</taxon>
        <taxon>Agaricomycetidae</taxon>
        <taxon>Agaricales</taxon>
        <taxon>Agaricineae</taxon>
        <taxon>Psathyrellaceae</taxon>
        <taxon>Coprinopsis</taxon>
    </lineage>
</organism>
<comment type="caution">
    <text evidence="2">The sequence shown here is derived from an EMBL/GenBank/DDBJ whole genome shotgun (WGS) entry which is preliminary data.</text>
</comment>
<sequence length="435" mass="47578">MSPGGLYILKAYWKSEIRLFKLIHRRSAVNPAVGCICGEHSRPKTGRLSRSLSLLGSNLMSCFCFPIGTSLVITEEGSPRLPESETDGNSETSLEGLVDKYSNTTQVVPYRHPTPSSPVSCGLPSRRTSPSRANMESPPPPFMDFERYGLDLSLVPEVLDGYTKFFLPGSIAQLPNTEPVLEGFSPQVAQSSRFQATPDGRVTQRSTSRGSGYNVAANHTPFATPSTPRSQLSIPVTLGGQSRFNTLPPAYTFRGNYGGDSTSFHHSNAPPPQPIPAQAQPIPVAIDYNQLTRAVLSLEVEKELKQVAQTAAHKAVEEVTHRCVQEYMSAGSSSQSSSSERDRWFSRKKSKKAKQGAGDRPHIIPFNIYQDFVPSTVDARYNSHSIGHVPSARCPLCLSGICRICQVPCGYEGGCDLCDQRLYRRIKAQCQSHGN</sequence>
<proteinExistence type="predicted"/>
<dbReference type="HOGENOM" id="CLU_630066_0_0_1"/>
<dbReference type="KEGG" id="cci:CC1G_12821"/>
<feature type="region of interest" description="Disordered" evidence="1">
    <location>
        <begin position="195"/>
        <end position="214"/>
    </location>
</feature>
<evidence type="ECO:0000313" key="2">
    <source>
        <dbReference type="EMBL" id="EAU81267.2"/>
    </source>
</evidence>
<dbReference type="AlphaFoldDB" id="A8PD76"/>
<name>A8PD76_COPC7</name>
<dbReference type="VEuPathDB" id="FungiDB:CC1G_12821"/>